<organism evidence="1 2">
    <name type="scientific">Glycomyces sambucus</name>
    <dbReference type="NCBI Taxonomy" id="380244"/>
    <lineage>
        <taxon>Bacteria</taxon>
        <taxon>Bacillati</taxon>
        <taxon>Actinomycetota</taxon>
        <taxon>Actinomycetes</taxon>
        <taxon>Glycomycetales</taxon>
        <taxon>Glycomycetaceae</taxon>
        <taxon>Glycomyces</taxon>
    </lineage>
</organism>
<dbReference type="AlphaFoldDB" id="A0A1G9GVQ5"/>
<keyword evidence="2" id="KW-1185">Reference proteome</keyword>
<dbReference type="Proteomes" id="UP000198662">
    <property type="component" value="Unassembled WGS sequence"/>
</dbReference>
<gene>
    <name evidence="1" type="ORF">SAMN05216298_2456</name>
</gene>
<evidence type="ECO:0000313" key="2">
    <source>
        <dbReference type="Proteomes" id="UP000198662"/>
    </source>
</evidence>
<reference evidence="2" key="1">
    <citation type="submission" date="2016-10" db="EMBL/GenBank/DDBJ databases">
        <authorList>
            <person name="Varghese N."/>
            <person name="Submissions S."/>
        </authorList>
    </citation>
    <scope>NUCLEOTIDE SEQUENCE [LARGE SCALE GENOMIC DNA]</scope>
    <source>
        <strain evidence="2">CGMCC 4.3147</strain>
    </source>
</reference>
<name>A0A1G9GVQ5_9ACTN</name>
<accession>A0A1G9GVQ5</accession>
<dbReference type="STRING" id="380244.SAMN05216298_2456"/>
<dbReference type="EMBL" id="FNGF01000003">
    <property type="protein sequence ID" value="SDL04759.1"/>
    <property type="molecule type" value="Genomic_DNA"/>
</dbReference>
<proteinExistence type="predicted"/>
<evidence type="ECO:0000313" key="1">
    <source>
        <dbReference type="EMBL" id="SDL04759.1"/>
    </source>
</evidence>
<protein>
    <submittedName>
        <fullName evidence="1">Uncharacterized protein</fullName>
    </submittedName>
</protein>
<sequence>MTDDECRECGDLLIDDEGSETGMCSICEWEAITELMTCNAQIRMGNCGMTACDRCPVAHLRGSR</sequence>